<accession>A0A7J9GGJ1</accession>
<evidence type="ECO:0000313" key="1">
    <source>
        <dbReference type="EMBL" id="MBA0796214.1"/>
    </source>
</evidence>
<dbReference type="AlphaFoldDB" id="A0A7J9GGJ1"/>
<name>A0A7J9GGJ1_9ROSI</name>
<gene>
    <name evidence="1" type="ORF">Gohar_007000</name>
</gene>
<proteinExistence type="predicted"/>
<evidence type="ECO:0000313" key="2">
    <source>
        <dbReference type="Proteomes" id="UP000593560"/>
    </source>
</evidence>
<comment type="caution">
    <text evidence="1">The sequence shown here is derived from an EMBL/GenBank/DDBJ whole genome shotgun (WGS) entry which is preliminary data.</text>
</comment>
<protein>
    <submittedName>
        <fullName evidence="1">Uncharacterized protein</fullName>
    </submittedName>
</protein>
<keyword evidence="2" id="KW-1185">Reference proteome</keyword>
<organism evidence="1 2">
    <name type="scientific">Gossypium harknessii</name>
    <dbReference type="NCBI Taxonomy" id="34285"/>
    <lineage>
        <taxon>Eukaryota</taxon>
        <taxon>Viridiplantae</taxon>
        <taxon>Streptophyta</taxon>
        <taxon>Embryophyta</taxon>
        <taxon>Tracheophyta</taxon>
        <taxon>Spermatophyta</taxon>
        <taxon>Magnoliopsida</taxon>
        <taxon>eudicotyledons</taxon>
        <taxon>Gunneridae</taxon>
        <taxon>Pentapetalae</taxon>
        <taxon>rosids</taxon>
        <taxon>malvids</taxon>
        <taxon>Malvales</taxon>
        <taxon>Malvaceae</taxon>
        <taxon>Malvoideae</taxon>
        <taxon>Gossypium</taxon>
    </lineage>
</organism>
<reference evidence="1 2" key="1">
    <citation type="journal article" date="2019" name="Genome Biol. Evol.">
        <title>Insights into the evolution of the New World diploid cottons (Gossypium, subgenus Houzingenia) based on genome sequencing.</title>
        <authorList>
            <person name="Grover C.E."/>
            <person name="Arick M.A. 2nd"/>
            <person name="Thrash A."/>
            <person name="Conover J.L."/>
            <person name="Sanders W.S."/>
            <person name="Peterson D.G."/>
            <person name="Frelichowski J.E."/>
            <person name="Scheffler J.A."/>
            <person name="Scheffler B.E."/>
            <person name="Wendel J.F."/>
        </authorList>
    </citation>
    <scope>NUCLEOTIDE SEQUENCE [LARGE SCALE GENOMIC DNA]</scope>
    <source>
        <strain evidence="1">0</strain>
        <tissue evidence="1">Leaf</tissue>
    </source>
</reference>
<sequence>MLIRDSFSILFFYSILCPHQASVPSILSRFPF</sequence>
<feature type="non-terminal residue" evidence="1">
    <location>
        <position position="32"/>
    </location>
</feature>
<dbReference type="Proteomes" id="UP000593560">
    <property type="component" value="Unassembled WGS sequence"/>
</dbReference>
<dbReference type="EMBL" id="JABFAD010000004">
    <property type="protein sequence ID" value="MBA0796214.1"/>
    <property type="molecule type" value="Genomic_DNA"/>
</dbReference>